<reference evidence="1" key="1">
    <citation type="submission" date="2018-11" db="EMBL/GenBank/DDBJ databases">
        <authorList>
            <consortium name="Pathogen Informatics"/>
        </authorList>
    </citation>
    <scope>NUCLEOTIDE SEQUENCE</scope>
</reference>
<gene>
    <name evidence="1" type="ORF">PXEA_LOCUS5597</name>
</gene>
<proteinExistence type="predicted"/>
<dbReference type="Proteomes" id="UP000784294">
    <property type="component" value="Unassembled WGS sequence"/>
</dbReference>
<dbReference type="AlphaFoldDB" id="A0A448WHS4"/>
<sequence length="83" mass="9173">MVAFSSIPLDAETTAFLEKGLNFSIQHHRSLLGDILVEVINIADKFLEETKEKIDGTNSKDLETSGAYTQELICCDTQNPANE</sequence>
<name>A0A448WHS4_9PLAT</name>
<protein>
    <submittedName>
        <fullName evidence="1">Uncharacterized protein</fullName>
    </submittedName>
</protein>
<accession>A0A448WHS4</accession>
<comment type="caution">
    <text evidence="1">The sequence shown here is derived from an EMBL/GenBank/DDBJ whole genome shotgun (WGS) entry which is preliminary data.</text>
</comment>
<dbReference type="EMBL" id="CAAALY010013954">
    <property type="protein sequence ID" value="VEL12157.1"/>
    <property type="molecule type" value="Genomic_DNA"/>
</dbReference>
<evidence type="ECO:0000313" key="1">
    <source>
        <dbReference type="EMBL" id="VEL12157.1"/>
    </source>
</evidence>
<organism evidence="1 2">
    <name type="scientific">Protopolystoma xenopodis</name>
    <dbReference type="NCBI Taxonomy" id="117903"/>
    <lineage>
        <taxon>Eukaryota</taxon>
        <taxon>Metazoa</taxon>
        <taxon>Spiralia</taxon>
        <taxon>Lophotrochozoa</taxon>
        <taxon>Platyhelminthes</taxon>
        <taxon>Monogenea</taxon>
        <taxon>Polyopisthocotylea</taxon>
        <taxon>Polystomatidea</taxon>
        <taxon>Polystomatidae</taxon>
        <taxon>Protopolystoma</taxon>
    </lineage>
</organism>
<keyword evidence="2" id="KW-1185">Reference proteome</keyword>
<evidence type="ECO:0000313" key="2">
    <source>
        <dbReference type="Proteomes" id="UP000784294"/>
    </source>
</evidence>